<dbReference type="EMBL" id="FQXD01000001">
    <property type="protein sequence ID" value="SHG65603.1"/>
    <property type="molecule type" value="Genomic_DNA"/>
</dbReference>
<name>A0A1M5LMQ7_9BACI</name>
<evidence type="ECO:0000259" key="13">
    <source>
        <dbReference type="Pfam" id="PF02163"/>
    </source>
</evidence>
<reference evidence="15" key="1">
    <citation type="submission" date="2016-11" db="EMBL/GenBank/DDBJ databases">
        <authorList>
            <person name="Varghese N."/>
            <person name="Submissions S."/>
        </authorList>
    </citation>
    <scope>NUCLEOTIDE SEQUENCE [LARGE SCALE GENOMIC DNA]</scope>
    <source>
        <strain evidence="15">CGMCC 1.6496</strain>
    </source>
</reference>
<gene>
    <name evidence="14" type="ORF">SAMN05421807_101173</name>
</gene>
<keyword evidence="15" id="KW-1185">Reference proteome</keyword>
<evidence type="ECO:0000256" key="10">
    <source>
        <dbReference type="ARBA" id="ARBA00023049"/>
    </source>
</evidence>
<dbReference type="AlphaFoldDB" id="A0A1M5LMQ7"/>
<keyword evidence="7" id="KW-0378">Hydrolase</keyword>
<evidence type="ECO:0000256" key="6">
    <source>
        <dbReference type="ARBA" id="ARBA00022723"/>
    </source>
</evidence>
<comment type="subcellular location">
    <subcellularLocation>
        <location evidence="2">Membrane</location>
        <topology evidence="2">Multi-pass membrane protein</topology>
    </subcellularLocation>
</comment>
<dbReference type="Pfam" id="PF02163">
    <property type="entry name" value="Peptidase_M50"/>
    <property type="match status" value="1"/>
</dbReference>
<dbReference type="InterPro" id="IPR008915">
    <property type="entry name" value="Peptidase_M50"/>
</dbReference>
<keyword evidence="10" id="KW-0482">Metalloprotease</keyword>
<feature type="transmembrane region" description="Helical" evidence="12">
    <location>
        <begin position="107"/>
        <end position="128"/>
    </location>
</feature>
<dbReference type="Proteomes" id="UP000184079">
    <property type="component" value="Unassembled WGS sequence"/>
</dbReference>
<evidence type="ECO:0000256" key="4">
    <source>
        <dbReference type="ARBA" id="ARBA00022670"/>
    </source>
</evidence>
<evidence type="ECO:0000256" key="12">
    <source>
        <dbReference type="SAM" id="Phobius"/>
    </source>
</evidence>
<dbReference type="RefSeq" id="WP_073004250.1">
    <property type="nucleotide sequence ID" value="NZ_FQXD01000001.1"/>
</dbReference>
<keyword evidence="4" id="KW-0645">Protease</keyword>
<keyword evidence="9 12" id="KW-1133">Transmembrane helix</keyword>
<accession>A0A1M5LMQ7</accession>
<keyword evidence="6" id="KW-0479">Metal-binding</keyword>
<evidence type="ECO:0000256" key="1">
    <source>
        <dbReference type="ARBA" id="ARBA00001947"/>
    </source>
</evidence>
<dbReference type="PANTHER" id="PTHR39188">
    <property type="entry name" value="MEMBRANE-ASSOCIATED ZINC METALLOPROTEASE M50B"/>
    <property type="match status" value="1"/>
</dbReference>
<dbReference type="GO" id="GO:0008237">
    <property type="term" value="F:metallopeptidase activity"/>
    <property type="evidence" value="ECO:0007669"/>
    <property type="project" value="UniProtKB-KW"/>
</dbReference>
<feature type="transmembrane region" description="Helical" evidence="12">
    <location>
        <begin position="7"/>
        <end position="32"/>
    </location>
</feature>
<comment type="cofactor">
    <cofactor evidence="1">
        <name>Zn(2+)</name>
        <dbReference type="ChEBI" id="CHEBI:29105"/>
    </cofactor>
</comment>
<proteinExistence type="inferred from homology"/>
<dbReference type="GO" id="GO:0046872">
    <property type="term" value="F:metal ion binding"/>
    <property type="evidence" value="ECO:0007669"/>
    <property type="project" value="UniProtKB-KW"/>
</dbReference>
<evidence type="ECO:0000256" key="2">
    <source>
        <dbReference type="ARBA" id="ARBA00004141"/>
    </source>
</evidence>
<keyword evidence="8" id="KW-0862">Zinc</keyword>
<evidence type="ECO:0000256" key="3">
    <source>
        <dbReference type="ARBA" id="ARBA00007931"/>
    </source>
</evidence>
<evidence type="ECO:0000256" key="9">
    <source>
        <dbReference type="ARBA" id="ARBA00022989"/>
    </source>
</evidence>
<evidence type="ECO:0000313" key="14">
    <source>
        <dbReference type="EMBL" id="SHG65603.1"/>
    </source>
</evidence>
<keyword evidence="11 12" id="KW-0472">Membrane</keyword>
<feature type="transmembrane region" description="Helical" evidence="12">
    <location>
        <begin position="83"/>
        <end position="101"/>
    </location>
</feature>
<organism evidence="14 15">
    <name type="scientific">Virgibacillus chiguensis</name>
    <dbReference type="NCBI Taxonomy" id="411959"/>
    <lineage>
        <taxon>Bacteria</taxon>
        <taxon>Bacillati</taxon>
        <taxon>Bacillota</taxon>
        <taxon>Bacilli</taxon>
        <taxon>Bacillales</taxon>
        <taxon>Bacillaceae</taxon>
        <taxon>Virgibacillus</taxon>
    </lineage>
</organism>
<sequence>MDVLLLFYLLVFVAPISIFFHEFGHAIVAWFFQAEKVDISIGAGTVKTLMHVGRFTISIAPLFFIGGLATSYRQPDYSRLEKIIITISGPLFSIFMAFIFWKIDVMTIAISFHLFVWFNLWVGLVNLIPFKWKGKKTDGHIIMQLLRNKNV</sequence>
<evidence type="ECO:0000313" key="15">
    <source>
        <dbReference type="Proteomes" id="UP000184079"/>
    </source>
</evidence>
<evidence type="ECO:0000256" key="7">
    <source>
        <dbReference type="ARBA" id="ARBA00022801"/>
    </source>
</evidence>
<dbReference type="PANTHER" id="PTHR39188:SF3">
    <property type="entry name" value="STAGE IV SPORULATION PROTEIN FB"/>
    <property type="match status" value="1"/>
</dbReference>
<dbReference type="OrthoDB" id="2080990at2"/>
<comment type="similarity">
    <text evidence="3">Belongs to the peptidase M50B family.</text>
</comment>
<feature type="domain" description="Peptidase M50" evidence="13">
    <location>
        <begin position="15"/>
        <end position="103"/>
    </location>
</feature>
<dbReference type="GO" id="GO:0016020">
    <property type="term" value="C:membrane"/>
    <property type="evidence" value="ECO:0007669"/>
    <property type="project" value="UniProtKB-SubCell"/>
</dbReference>
<keyword evidence="5 12" id="KW-0812">Transmembrane</keyword>
<evidence type="ECO:0000256" key="5">
    <source>
        <dbReference type="ARBA" id="ARBA00022692"/>
    </source>
</evidence>
<feature type="transmembrane region" description="Helical" evidence="12">
    <location>
        <begin position="52"/>
        <end position="71"/>
    </location>
</feature>
<evidence type="ECO:0000256" key="11">
    <source>
        <dbReference type="ARBA" id="ARBA00023136"/>
    </source>
</evidence>
<evidence type="ECO:0000256" key="8">
    <source>
        <dbReference type="ARBA" id="ARBA00022833"/>
    </source>
</evidence>
<dbReference type="GO" id="GO:0006508">
    <property type="term" value="P:proteolysis"/>
    <property type="evidence" value="ECO:0007669"/>
    <property type="project" value="UniProtKB-KW"/>
</dbReference>
<protein>
    <submittedName>
        <fullName evidence="14">Peptidase M50B-like</fullName>
    </submittedName>
</protein>